<keyword evidence="7 9" id="KW-0472">Membrane</keyword>
<dbReference type="PROSITE" id="PS50192">
    <property type="entry name" value="T_SNARE"/>
    <property type="match status" value="1"/>
</dbReference>
<evidence type="ECO:0000256" key="4">
    <source>
        <dbReference type="ARBA" id="ARBA00022927"/>
    </source>
</evidence>
<keyword evidence="6" id="KW-0333">Golgi apparatus</keyword>
<dbReference type="VEuPathDB" id="TriTrypDB:TCDM_03021"/>
<keyword evidence="4" id="KW-0653">Protein transport</keyword>
<dbReference type="InterPro" id="IPR000727">
    <property type="entry name" value="T_SNARE_dom"/>
</dbReference>
<keyword evidence="2" id="KW-0813">Transport</keyword>
<accession>V5BQ06</accession>
<comment type="subcellular location">
    <subcellularLocation>
        <location evidence="8">Endomembrane system</location>
        <topology evidence="8">Single-pass type IV membrane protein</topology>
    </subcellularLocation>
    <subcellularLocation>
        <location evidence="1">Golgi apparatus membrane</location>
    </subcellularLocation>
</comment>
<evidence type="ECO:0000256" key="3">
    <source>
        <dbReference type="ARBA" id="ARBA00022692"/>
    </source>
</evidence>
<evidence type="ECO:0000256" key="1">
    <source>
        <dbReference type="ARBA" id="ARBA00004394"/>
    </source>
</evidence>
<dbReference type="SUPFAM" id="SSF58038">
    <property type="entry name" value="SNARE fusion complex"/>
    <property type="match status" value="1"/>
</dbReference>
<evidence type="ECO:0000256" key="7">
    <source>
        <dbReference type="ARBA" id="ARBA00023136"/>
    </source>
</evidence>
<sequence>MVCRQWGDLEGVRPSLLMCVDTKIIMFASVAGAVPSFIGIFFSLLFSFSFYTAAGFRRGKERKGVDGPFVRVCVCPWAFFPPHPPRQSLCRSDRVGRCTGRMQPQSSVFRHRARLHEEAENSRANAGVISEATEEENNEIMRALLGDVRSVRHKFTAMGEEVRRQNTLLESLDAVFARTRVRLGRTLRQLDVVGVTSVTHMWVLFVFVIVVFMLIYFMLKFG</sequence>
<comment type="caution">
    <text evidence="11">The sequence shown here is derived from an EMBL/GenBank/DDBJ whole genome shotgun (WGS) entry which is preliminary data.</text>
</comment>
<dbReference type="GO" id="GO:0000139">
    <property type="term" value="C:Golgi membrane"/>
    <property type="evidence" value="ECO:0007669"/>
    <property type="project" value="UniProtKB-SubCell"/>
</dbReference>
<proteinExistence type="predicted"/>
<feature type="transmembrane region" description="Helical" evidence="9">
    <location>
        <begin position="192"/>
        <end position="219"/>
    </location>
</feature>
<evidence type="ECO:0000313" key="11">
    <source>
        <dbReference type="EMBL" id="ESS68252.1"/>
    </source>
</evidence>
<dbReference type="GO" id="GO:0015031">
    <property type="term" value="P:protein transport"/>
    <property type="evidence" value="ECO:0007669"/>
    <property type="project" value="UniProtKB-KW"/>
</dbReference>
<evidence type="ECO:0000256" key="2">
    <source>
        <dbReference type="ARBA" id="ARBA00022448"/>
    </source>
</evidence>
<evidence type="ECO:0000256" key="8">
    <source>
        <dbReference type="ARBA" id="ARBA00046280"/>
    </source>
</evidence>
<dbReference type="OrthoDB" id="261831at2759"/>
<dbReference type="PANTHER" id="PTHR12791">
    <property type="entry name" value="GOLGI SNARE BET1-RELATED"/>
    <property type="match status" value="1"/>
</dbReference>
<evidence type="ECO:0000313" key="12">
    <source>
        <dbReference type="Proteomes" id="UP000017861"/>
    </source>
</evidence>
<dbReference type="AlphaFoldDB" id="V5BQ06"/>
<feature type="domain" description="T-SNARE coiled-coil homology" evidence="10">
    <location>
        <begin position="131"/>
        <end position="193"/>
    </location>
</feature>
<feature type="transmembrane region" description="Helical" evidence="9">
    <location>
        <begin position="24"/>
        <end position="53"/>
    </location>
</feature>
<reference evidence="11 12" key="1">
    <citation type="journal article" date="2014" name="Genome Announc.">
        <title>Trypanosoma cruzi Clone Dm28c Draft Genome Sequence.</title>
        <authorList>
            <person name="Grisard E.C."/>
            <person name="Teixeira S.M."/>
            <person name="de Almeida L.G."/>
            <person name="Stoco P.H."/>
            <person name="Gerber A.L."/>
            <person name="Talavera-Lopez C."/>
            <person name="Lima O.C."/>
            <person name="Andersson B."/>
            <person name="de Vasconcelos A.T."/>
        </authorList>
    </citation>
    <scope>NUCLEOTIDE SEQUENCE [LARGE SCALE GENOMIC DNA]</scope>
    <source>
        <strain evidence="11 12">Dm28c</strain>
    </source>
</reference>
<dbReference type="InterPro" id="IPR039899">
    <property type="entry name" value="BET1_SNARE"/>
</dbReference>
<dbReference type="Proteomes" id="UP000017861">
    <property type="component" value="Unassembled WGS sequence"/>
</dbReference>
<evidence type="ECO:0000256" key="9">
    <source>
        <dbReference type="SAM" id="Phobius"/>
    </source>
</evidence>
<keyword evidence="3 9" id="KW-0812">Transmembrane</keyword>
<protein>
    <recommendedName>
        <fullName evidence="10">t-SNARE coiled-coil homology domain-containing protein</fullName>
    </recommendedName>
</protein>
<organism evidence="11 12">
    <name type="scientific">Trypanosoma cruzi Dm28c</name>
    <dbReference type="NCBI Taxonomy" id="1416333"/>
    <lineage>
        <taxon>Eukaryota</taxon>
        <taxon>Discoba</taxon>
        <taxon>Euglenozoa</taxon>
        <taxon>Kinetoplastea</taxon>
        <taxon>Metakinetoplastina</taxon>
        <taxon>Trypanosomatida</taxon>
        <taxon>Trypanosomatidae</taxon>
        <taxon>Trypanosoma</taxon>
        <taxon>Schizotrypanum</taxon>
    </lineage>
</organism>
<keyword evidence="5 9" id="KW-1133">Transmembrane helix</keyword>
<gene>
    <name evidence="11" type="ORF">TCDM_03021</name>
</gene>
<evidence type="ECO:0000256" key="5">
    <source>
        <dbReference type="ARBA" id="ARBA00022989"/>
    </source>
</evidence>
<evidence type="ECO:0000259" key="10">
    <source>
        <dbReference type="PROSITE" id="PS50192"/>
    </source>
</evidence>
<evidence type="ECO:0000256" key="6">
    <source>
        <dbReference type="ARBA" id="ARBA00023034"/>
    </source>
</evidence>
<dbReference type="EMBL" id="AYLP01000022">
    <property type="protein sequence ID" value="ESS68252.1"/>
    <property type="molecule type" value="Genomic_DNA"/>
</dbReference>
<dbReference type="CDD" id="cd15853">
    <property type="entry name" value="SNARE_Bet1"/>
    <property type="match status" value="1"/>
</dbReference>
<dbReference type="Gene3D" id="1.20.5.110">
    <property type="match status" value="1"/>
</dbReference>
<name>V5BQ06_TRYCR</name>